<proteinExistence type="predicted"/>
<organism evidence="1 2">
    <name type="scientific">Iodobacter arcticus</name>
    <dbReference type="NCBI Taxonomy" id="590593"/>
    <lineage>
        <taxon>Bacteria</taxon>
        <taxon>Pseudomonadati</taxon>
        <taxon>Pseudomonadota</taxon>
        <taxon>Betaproteobacteria</taxon>
        <taxon>Neisseriales</taxon>
        <taxon>Chitinibacteraceae</taxon>
        <taxon>Iodobacter</taxon>
    </lineage>
</organism>
<name>A0ABW2QX00_9NEIS</name>
<accession>A0ABW2QX00</accession>
<gene>
    <name evidence="1" type="ORF">ACFQNF_05625</name>
</gene>
<keyword evidence="2" id="KW-1185">Reference proteome</keyword>
<dbReference type="EMBL" id="JBHTBQ010000009">
    <property type="protein sequence ID" value="MFC7419354.1"/>
    <property type="molecule type" value="Genomic_DNA"/>
</dbReference>
<dbReference type="RefSeq" id="WP_380186783.1">
    <property type="nucleotide sequence ID" value="NZ_JBHTBQ010000009.1"/>
</dbReference>
<protein>
    <submittedName>
        <fullName evidence="1">Uncharacterized protein</fullName>
    </submittedName>
</protein>
<reference evidence="2" key="1">
    <citation type="journal article" date="2019" name="Int. J. Syst. Evol. Microbiol.">
        <title>The Global Catalogue of Microorganisms (GCM) 10K type strain sequencing project: providing services to taxonomists for standard genome sequencing and annotation.</title>
        <authorList>
            <consortium name="The Broad Institute Genomics Platform"/>
            <consortium name="The Broad Institute Genome Sequencing Center for Infectious Disease"/>
            <person name="Wu L."/>
            <person name="Ma J."/>
        </authorList>
    </citation>
    <scope>NUCLEOTIDE SEQUENCE [LARGE SCALE GENOMIC DNA]</scope>
    <source>
        <strain evidence="2">CCUG 62945</strain>
    </source>
</reference>
<dbReference type="Proteomes" id="UP001596473">
    <property type="component" value="Unassembled WGS sequence"/>
</dbReference>
<sequence>MFFKKKIAIHPYDNTDFGRVFGWWLCLDGERIADVNYWAYDVSSQFWHEYKVFPFNEKFNDIGFDPNNWALEGITLESRFAEGYYINDFIINSVRDNLIMIRNAHVPKEQFISAMDSSSHR</sequence>
<evidence type="ECO:0000313" key="2">
    <source>
        <dbReference type="Proteomes" id="UP001596473"/>
    </source>
</evidence>
<evidence type="ECO:0000313" key="1">
    <source>
        <dbReference type="EMBL" id="MFC7419354.1"/>
    </source>
</evidence>
<comment type="caution">
    <text evidence="1">The sequence shown here is derived from an EMBL/GenBank/DDBJ whole genome shotgun (WGS) entry which is preliminary data.</text>
</comment>